<sequence>MPDSATASIECGPRYFPGKRWNSRFPVFGSKLRGDESHHFRALVHKLIPPEKLPGIQEAADAVEKEWKKLEAIQSWDVTQVQNKRDVQRRARETSVKIHFGSLRALCHLKNAELEAFLQQYKGRVIFIE</sequence>
<organism evidence="1">
    <name type="scientific">uncultured planctomycete 6N14</name>
    <dbReference type="NCBI Taxonomy" id="455069"/>
    <lineage>
        <taxon>Bacteria</taxon>
        <taxon>Pseudomonadati</taxon>
        <taxon>Planctomycetota</taxon>
        <taxon>Planctomycetia</taxon>
        <taxon>Planctomycetales</taxon>
        <taxon>environmental samples</taxon>
    </lineage>
</organism>
<gene>
    <name evidence="1" type="ORF">6N14_32</name>
</gene>
<dbReference type="EMBL" id="EF591885">
    <property type="protein sequence ID" value="ABX10625.1"/>
    <property type="molecule type" value="Genomic_DNA"/>
</dbReference>
<dbReference type="AlphaFoldDB" id="A9LGV4"/>
<evidence type="ECO:0000313" key="1">
    <source>
        <dbReference type="EMBL" id="ABX10625.1"/>
    </source>
</evidence>
<proteinExistence type="predicted"/>
<accession>A9LGV4</accession>
<reference evidence="1" key="1">
    <citation type="journal article" date="2007" name="ISME J.">
        <title>Fosmids of novel marine Planctomycetes from the Namibian and Oregon coast upwelling systems and their cross-comparison with planctomycete genomes.</title>
        <authorList>
            <person name="Woebken D."/>
            <person name="Teeling H."/>
            <person name="Wecker P."/>
            <person name="Dumitriu A."/>
            <person name="Kostadinov I."/>
            <person name="DeLong E.F."/>
            <person name="Amann R."/>
            <person name="Gloeckner F.O."/>
        </authorList>
    </citation>
    <scope>NUCLEOTIDE SEQUENCE</scope>
</reference>
<protein>
    <submittedName>
        <fullName evidence="1">Uncharacterized protein</fullName>
    </submittedName>
</protein>
<name>A9LGV4_9BACT</name>